<dbReference type="Proteomes" id="UP000256794">
    <property type="component" value="Unassembled WGS sequence"/>
</dbReference>
<sequence>MLVDPKHPFFRPLWVRVLCVLLPLLWAAFEAAGGAFFWAILFGAAGIYLFAALFLGRGDGG</sequence>
<name>A0AAQ0KKY4_PARVE</name>
<dbReference type="RefSeq" id="WP_036757635.1">
    <property type="nucleotide sequence ID" value="NZ_CP035284.1"/>
</dbReference>
<dbReference type="AlphaFoldDB" id="A0AAQ0KKY4"/>
<keyword evidence="1" id="KW-0812">Transmembrane</keyword>
<gene>
    <name evidence="2" type="ORF">ATH84_102923</name>
</gene>
<accession>A0AAQ0KKY4</accession>
<keyword evidence="1" id="KW-1133">Transmembrane helix</keyword>
<evidence type="ECO:0000256" key="1">
    <source>
        <dbReference type="SAM" id="Phobius"/>
    </source>
</evidence>
<feature type="transmembrane region" description="Helical" evidence="1">
    <location>
        <begin position="12"/>
        <end position="29"/>
    </location>
</feature>
<keyword evidence="1" id="KW-0472">Membrane</keyword>
<evidence type="ECO:0008006" key="4">
    <source>
        <dbReference type="Google" id="ProtNLM"/>
    </source>
</evidence>
<feature type="transmembrane region" description="Helical" evidence="1">
    <location>
        <begin position="35"/>
        <end position="55"/>
    </location>
</feature>
<organism evidence="2 3">
    <name type="scientific">Paracoccus versutus</name>
    <name type="common">Thiobacillus versutus</name>
    <dbReference type="NCBI Taxonomy" id="34007"/>
    <lineage>
        <taxon>Bacteria</taxon>
        <taxon>Pseudomonadati</taxon>
        <taxon>Pseudomonadota</taxon>
        <taxon>Alphaproteobacteria</taxon>
        <taxon>Rhodobacterales</taxon>
        <taxon>Paracoccaceae</taxon>
        <taxon>Paracoccus</taxon>
    </lineage>
</organism>
<comment type="caution">
    <text evidence="2">The sequence shown here is derived from an EMBL/GenBank/DDBJ whole genome shotgun (WGS) entry which is preliminary data.</text>
</comment>
<evidence type="ECO:0000313" key="2">
    <source>
        <dbReference type="EMBL" id="REG38931.1"/>
    </source>
</evidence>
<keyword evidence="3" id="KW-1185">Reference proteome</keyword>
<protein>
    <recommendedName>
        <fullName evidence="4">DUF3329 domain-containing protein</fullName>
    </recommendedName>
</protein>
<evidence type="ECO:0000313" key="3">
    <source>
        <dbReference type="Proteomes" id="UP000256794"/>
    </source>
</evidence>
<proteinExistence type="predicted"/>
<reference evidence="2 3" key="1">
    <citation type="submission" date="2018-08" db="EMBL/GenBank/DDBJ databases">
        <title>Genomic Encyclopedia of Archaeal and Bacterial Type Strains, Phase II (KMG-II): from individual species to whole genera.</title>
        <authorList>
            <person name="Goeker M."/>
        </authorList>
    </citation>
    <scope>NUCLEOTIDE SEQUENCE [LARGE SCALE GENOMIC DNA]</scope>
    <source>
        <strain evidence="2 3">DSM 582</strain>
    </source>
</reference>
<dbReference type="EMBL" id="QUMX01000029">
    <property type="protein sequence ID" value="REG38931.1"/>
    <property type="molecule type" value="Genomic_DNA"/>
</dbReference>